<dbReference type="GO" id="GO:0003676">
    <property type="term" value="F:nucleic acid binding"/>
    <property type="evidence" value="ECO:0007669"/>
    <property type="project" value="InterPro"/>
</dbReference>
<evidence type="ECO:0000313" key="4">
    <source>
        <dbReference type="EMBL" id="QHT94614.1"/>
    </source>
</evidence>
<dbReference type="PROSITE" id="PS51462">
    <property type="entry name" value="NUDIX"/>
    <property type="match status" value="1"/>
</dbReference>
<dbReference type="PROSITE" id="PS00893">
    <property type="entry name" value="NUDIX_BOX"/>
    <property type="match status" value="1"/>
</dbReference>
<dbReference type="AlphaFoldDB" id="A0A6C0IN44"/>
<protein>
    <recommendedName>
        <fullName evidence="5">Nudix hydrolase domain-containing protein</fullName>
    </recommendedName>
</protein>
<name>A0A6C0IN44_9ZZZZ</name>
<dbReference type="Gene3D" id="3.90.79.10">
    <property type="entry name" value="Nucleoside Triphosphate Pyrophosphohydrolase"/>
    <property type="match status" value="1"/>
</dbReference>
<keyword evidence="1" id="KW-0378">Hydrolase</keyword>
<dbReference type="GO" id="GO:0000290">
    <property type="term" value="P:deadenylation-dependent decapping of nuclear-transcribed mRNA"/>
    <property type="evidence" value="ECO:0007669"/>
    <property type="project" value="TreeGrafter"/>
</dbReference>
<feature type="domain" description="CCHC-type" evidence="2">
    <location>
        <begin position="6"/>
        <end position="20"/>
    </location>
</feature>
<dbReference type="EMBL" id="MN740228">
    <property type="protein sequence ID" value="QHT94614.1"/>
    <property type="molecule type" value="Genomic_DNA"/>
</dbReference>
<dbReference type="GO" id="GO:0008270">
    <property type="term" value="F:zinc ion binding"/>
    <property type="evidence" value="ECO:0007669"/>
    <property type="project" value="InterPro"/>
</dbReference>
<dbReference type="SUPFAM" id="SSF55811">
    <property type="entry name" value="Nudix"/>
    <property type="match status" value="1"/>
</dbReference>
<dbReference type="InterPro" id="IPR020084">
    <property type="entry name" value="NUDIX_hydrolase_CS"/>
</dbReference>
<dbReference type="PROSITE" id="PS50158">
    <property type="entry name" value="ZF_CCHC"/>
    <property type="match status" value="1"/>
</dbReference>
<dbReference type="GO" id="GO:0005737">
    <property type="term" value="C:cytoplasm"/>
    <property type="evidence" value="ECO:0007669"/>
    <property type="project" value="TreeGrafter"/>
</dbReference>
<dbReference type="PANTHER" id="PTHR23114:SF17">
    <property type="entry name" value="M7GPPPN-MRNA HYDROLASE"/>
    <property type="match status" value="1"/>
</dbReference>
<proteinExistence type="predicted"/>
<sequence length="270" mass="32269">MTDFYCNNCGKKGHLYNQCKTPITSTGVVAFRIYNGEIQFLMIRRKDTLGFIDFMRGKYSLCNKDYIKNMVLQMTVEEREMLKTHSFQDLWIKVWGNNNLSGQYKNEESSSKEKFNLLRKGIVIKSKKYTLSTIIDECKDTVWEEQEWGFPKGRRNYQEKDHDCALREFSEETGYSKNSIHTIENIFPFDEIFTGSNYKSYKHKYFVAFMNTKDTLQTNKYQRSEVGKMDWKSYRDCMKVIRSYNLEKKRVLTNIYKTLSKFPLMYFNTQ</sequence>
<organism evidence="4">
    <name type="scientific">viral metagenome</name>
    <dbReference type="NCBI Taxonomy" id="1070528"/>
    <lineage>
        <taxon>unclassified sequences</taxon>
        <taxon>metagenomes</taxon>
        <taxon>organismal metagenomes</taxon>
    </lineage>
</organism>
<evidence type="ECO:0000256" key="1">
    <source>
        <dbReference type="ARBA" id="ARBA00022801"/>
    </source>
</evidence>
<evidence type="ECO:0000259" key="2">
    <source>
        <dbReference type="PROSITE" id="PS50158"/>
    </source>
</evidence>
<dbReference type="Pfam" id="PF00293">
    <property type="entry name" value="NUDIX"/>
    <property type="match status" value="1"/>
</dbReference>
<reference evidence="4" key="1">
    <citation type="journal article" date="2020" name="Nature">
        <title>Giant virus diversity and host interactions through global metagenomics.</title>
        <authorList>
            <person name="Schulz F."/>
            <person name="Roux S."/>
            <person name="Paez-Espino D."/>
            <person name="Jungbluth S."/>
            <person name="Walsh D.A."/>
            <person name="Denef V.J."/>
            <person name="McMahon K.D."/>
            <person name="Konstantinidis K.T."/>
            <person name="Eloe-Fadrosh E.A."/>
            <person name="Kyrpides N.C."/>
            <person name="Woyke T."/>
        </authorList>
    </citation>
    <scope>NUCLEOTIDE SEQUENCE</scope>
    <source>
        <strain evidence="4">GVMAG-M-3300024261-26</strain>
    </source>
</reference>
<feature type="domain" description="Nudix hydrolase" evidence="3">
    <location>
        <begin position="21"/>
        <end position="257"/>
    </location>
</feature>
<dbReference type="InterPro" id="IPR000086">
    <property type="entry name" value="NUDIX_hydrolase_dom"/>
</dbReference>
<accession>A0A6C0IN44</accession>
<evidence type="ECO:0000259" key="3">
    <source>
        <dbReference type="PROSITE" id="PS51462"/>
    </source>
</evidence>
<dbReference type="PANTHER" id="PTHR23114">
    <property type="entry name" value="M7GPPPN-MRNA HYDROLASE"/>
    <property type="match status" value="1"/>
</dbReference>
<dbReference type="GO" id="GO:0016787">
    <property type="term" value="F:hydrolase activity"/>
    <property type="evidence" value="ECO:0007669"/>
    <property type="project" value="UniProtKB-KW"/>
</dbReference>
<dbReference type="InterPro" id="IPR015797">
    <property type="entry name" value="NUDIX_hydrolase-like_dom_sf"/>
</dbReference>
<evidence type="ECO:0008006" key="5">
    <source>
        <dbReference type="Google" id="ProtNLM"/>
    </source>
</evidence>
<dbReference type="InterPro" id="IPR001878">
    <property type="entry name" value="Znf_CCHC"/>
</dbReference>